<proteinExistence type="predicted"/>
<dbReference type="Proteomes" id="UP001552299">
    <property type="component" value="Unassembled WGS sequence"/>
</dbReference>
<name>A0ABD0UGJ4_DENTH</name>
<feature type="domain" description="N-acetyltransferase" evidence="1">
    <location>
        <begin position="5"/>
        <end position="161"/>
    </location>
</feature>
<dbReference type="InterPro" id="IPR016181">
    <property type="entry name" value="Acyl_CoA_acyltransferase"/>
</dbReference>
<evidence type="ECO:0000313" key="2">
    <source>
        <dbReference type="EMBL" id="KAL0911868.1"/>
    </source>
</evidence>
<accession>A0ABD0UGJ4</accession>
<evidence type="ECO:0000259" key="1">
    <source>
        <dbReference type="PROSITE" id="PS51186"/>
    </source>
</evidence>
<dbReference type="Pfam" id="PF13302">
    <property type="entry name" value="Acetyltransf_3"/>
    <property type="match status" value="1"/>
</dbReference>
<organism evidence="2 3">
    <name type="scientific">Dendrobium thyrsiflorum</name>
    <name type="common">Pinecone-like raceme dendrobium</name>
    <name type="synonym">Orchid</name>
    <dbReference type="NCBI Taxonomy" id="117978"/>
    <lineage>
        <taxon>Eukaryota</taxon>
        <taxon>Viridiplantae</taxon>
        <taxon>Streptophyta</taxon>
        <taxon>Embryophyta</taxon>
        <taxon>Tracheophyta</taxon>
        <taxon>Spermatophyta</taxon>
        <taxon>Magnoliopsida</taxon>
        <taxon>Liliopsida</taxon>
        <taxon>Asparagales</taxon>
        <taxon>Orchidaceae</taxon>
        <taxon>Epidendroideae</taxon>
        <taxon>Malaxideae</taxon>
        <taxon>Dendrobiinae</taxon>
        <taxon>Dendrobium</taxon>
    </lineage>
</organism>
<sequence length="589" mass="66107">MAAPVSLRPFDLSDLDDFWVWASDKHVAANCTWDAYTSKEDLRRFMEDNVLPSPWFRAITVNGRPVGAVSLKSFNGADSQCRREIGYVLAREWWGKGVATAAVRIATEAAMSEINGLERLEALVEKGNKASQRVLEKVGFQTEGLLRNYCWNKGAMRDMFIDEMVVHCCTDFASKMEVSLSVKETHKELRFCTSSSSSVFGFVPFLFERKLRHLLIRSNNGSSFAVKDCRVLHKFFFVAVRVRSFDDVPFLFERKLRHFLIGSNNGSSLAVKDCRVLHKFFFVVVRVRSFDDDVPFLFERKLRHFLIGSNNGSSLAVKDCRVLHKFFFVTCCEEQVLAADFYEGLVSAALGGSKVEADWVFCGGVSLFLRSSAECDWTHGQVRGTWRCEVVRCTRRSHRTRRALAGRDSAGPGNVTGTRRRVQGAGAELEAQGAGTERRMWVDAQGAEARHKGCSKIDCIGCSATGANLSRGGAKGSRRRKLMKRVEQFLRRNRDCMHRFFSSFVVVQPASVCYCFPFSVFESAKAETMVVCGFHITNSLDSLLCESSLPFIDSFLQLSHARKLSSPLQLSRTPPGCLTPLPRIIAVIK</sequence>
<dbReference type="PROSITE" id="PS51186">
    <property type="entry name" value="GNAT"/>
    <property type="match status" value="1"/>
</dbReference>
<dbReference type="Gene3D" id="3.40.630.30">
    <property type="match status" value="1"/>
</dbReference>
<comment type="caution">
    <text evidence="2">The sequence shown here is derived from an EMBL/GenBank/DDBJ whole genome shotgun (WGS) entry which is preliminary data.</text>
</comment>
<dbReference type="EMBL" id="JANQDX010000014">
    <property type="protein sequence ID" value="KAL0911868.1"/>
    <property type="molecule type" value="Genomic_DNA"/>
</dbReference>
<gene>
    <name evidence="2" type="ORF">M5K25_017797</name>
</gene>
<reference evidence="2 3" key="1">
    <citation type="journal article" date="2024" name="Plant Biotechnol. J.">
        <title>Dendrobium thyrsiflorum genome and its molecular insights into genes involved in important horticultural traits.</title>
        <authorList>
            <person name="Chen B."/>
            <person name="Wang J.Y."/>
            <person name="Zheng P.J."/>
            <person name="Li K.L."/>
            <person name="Liang Y.M."/>
            <person name="Chen X.F."/>
            <person name="Zhang C."/>
            <person name="Zhao X."/>
            <person name="He X."/>
            <person name="Zhang G.Q."/>
            <person name="Liu Z.J."/>
            <person name="Xu Q."/>
        </authorList>
    </citation>
    <scope>NUCLEOTIDE SEQUENCE [LARGE SCALE GENOMIC DNA]</scope>
    <source>
        <strain evidence="2">GZMU011</strain>
    </source>
</reference>
<dbReference type="PANTHER" id="PTHR46067:SF27">
    <property type="entry name" value="ACYL-COA N-ACYLTRANSFERASES (NAT) SUPERFAMILY PROTEIN"/>
    <property type="match status" value="1"/>
</dbReference>
<dbReference type="InterPro" id="IPR000182">
    <property type="entry name" value="GNAT_dom"/>
</dbReference>
<dbReference type="AlphaFoldDB" id="A0ABD0UGJ4"/>
<dbReference type="PANTHER" id="PTHR46067">
    <property type="entry name" value="ACYL-COA N-ACYLTRANSFERASES (NAT) SUPERFAMILY PROTEIN"/>
    <property type="match status" value="1"/>
</dbReference>
<dbReference type="SUPFAM" id="SSF55729">
    <property type="entry name" value="Acyl-CoA N-acyltransferases (Nat)"/>
    <property type="match status" value="1"/>
</dbReference>
<evidence type="ECO:0000313" key="3">
    <source>
        <dbReference type="Proteomes" id="UP001552299"/>
    </source>
</evidence>
<protein>
    <recommendedName>
        <fullName evidence="1">N-acetyltransferase domain-containing protein</fullName>
    </recommendedName>
</protein>
<keyword evidence="3" id="KW-1185">Reference proteome</keyword>